<feature type="domain" description="STAS" evidence="1">
    <location>
        <begin position="13"/>
        <end position="100"/>
    </location>
</feature>
<dbReference type="PROSITE" id="PS50801">
    <property type="entry name" value="STAS"/>
    <property type="match status" value="1"/>
</dbReference>
<dbReference type="Gene3D" id="3.30.750.24">
    <property type="entry name" value="STAS domain"/>
    <property type="match status" value="1"/>
</dbReference>
<keyword evidence="3" id="KW-1185">Reference proteome</keyword>
<dbReference type="PANTHER" id="PTHR35849:SF1">
    <property type="entry name" value="INTERMEMBRANE PHOSPHOLIPID TRANSPORT SYSTEM BINDING PROTEIN MLAB"/>
    <property type="match status" value="1"/>
</dbReference>
<protein>
    <submittedName>
        <fullName evidence="2">Lipid asymmetry maintenance protein MlaB</fullName>
    </submittedName>
</protein>
<dbReference type="Pfam" id="PF13466">
    <property type="entry name" value="STAS_2"/>
    <property type="match status" value="1"/>
</dbReference>
<dbReference type="NCBIfam" id="NF033618">
    <property type="entry name" value="mlaB_1"/>
    <property type="match status" value="1"/>
</dbReference>
<dbReference type="InterPro" id="IPR002645">
    <property type="entry name" value="STAS_dom"/>
</dbReference>
<organism evidence="2 3">
    <name type="scientific">Dickeya lacustris</name>
    <dbReference type="NCBI Taxonomy" id="2259638"/>
    <lineage>
        <taxon>Bacteria</taxon>
        <taxon>Pseudomonadati</taxon>
        <taxon>Pseudomonadota</taxon>
        <taxon>Gammaproteobacteria</taxon>
        <taxon>Enterobacterales</taxon>
        <taxon>Pectobacteriaceae</taxon>
        <taxon>Dickeya</taxon>
    </lineage>
</organism>
<proteinExistence type="predicted"/>
<dbReference type="EMBL" id="CP114280">
    <property type="protein sequence ID" value="WFN57454.1"/>
    <property type="molecule type" value="Genomic_DNA"/>
</dbReference>
<dbReference type="InterPro" id="IPR052746">
    <property type="entry name" value="MlaB_ABC_Transporter"/>
</dbReference>
<evidence type="ECO:0000313" key="2">
    <source>
        <dbReference type="EMBL" id="WFN57454.1"/>
    </source>
</evidence>
<accession>A0ABY8GBR0</accession>
<dbReference type="PANTHER" id="PTHR35849">
    <property type="entry name" value="BLR2341 PROTEIN"/>
    <property type="match status" value="1"/>
</dbReference>
<dbReference type="CDD" id="cd07043">
    <property type="entry name" value="STAS_anti-anti-sigma_factors"/>
    <property type="match status" value="1"/>
</dbReference>
<name>A0ABY8GBR0_9GAMM</name>
<reference evidence="2 3" key="1">
    <citation type="submission" date="2022-12" db="EMBL/GenBank/DDBJ databases">
        <title>Complete genome sequencing of Dickeya lacustris type strain LMG30899.</title>
        <authorList>
            <person name="Dobhal S."/>
            <person name="Arizala D."/>
            <person name="Arif M."/>
        </authorList>
    </citation>
    <scope>NUCLEOTIDE SEQUENCE [LARGE SCALE GENOMIC DNA]</scope>
    <source>
        <strain evidence="2 3">LMG30899</strain>
    </source>
</reference>
<dbReference type="Proteomes" id="UP001219630">
    <property type="component" value="Chromosome"/>
</dbReference>
<dbReference type="RefSeq" id="WP_125257996.1">
    <property type="nucleotide sequence ID" value="NZ_CP114280.1"/>
</dbReference>
<evidence type="ECO:0000259" key="1">
    <source>
        <dbReference type="PROSITE" id="PS50801"/>
    </source>
</evidence>
<dbReference type="InterPro" id="IPR036513">
    <property type="entry name" value="STAS_dom_sf"/>
</dbReference>
<dbReference type="InterPro" id="IPR049743">
    <property type="entry name" value="MlaB"/>
</dbReference>
<dbReference type="SUPFAM" id="SSF52091">
    <property type="entry name" value="SpoIIaa-like"/>
    <property type="match status" value="1"/>
</dbReference>
<gene>
    <name evidence="2" type="primary">mlaB</name>
    <name evidence="2" type="ORF">O1Q98_09840</name>
</gene>
<evidence type="ECO:0000313" key="3">
    <source>
        <dbReference type="Proteomes" id="UP001219630"/>
    </source>
</evidence>
<sequence>MADTLGVRQENSILILEGALDRHTLMPLWQQRATLLDGCQTLDVSRVEHVDSAGLALLVHCYHQQKQRGSTLVITGVSDRLRTLVQLYNLSEIIPIQLAE</sequence>
<dbReference type="InterPro" id="IPR058548">
    <property type="entry name" value="MlaB-like_STAS"/>
</dbReference>